<evidence type="ECO:0000313" key="2">
    <source>
        <dbReference type="EMBL" id="XCG66028.1"/>
    </source>
</evidence>
<reference evidence="2" key="1">
    <citation type="submission" date="2024-05" db="EMBL/GenBank/DDBJ databases">
        <authorList>
            <person name="Cai S.Y."/>
            <person name="Jin L.M."/>
            <person name="Li H.R."/>
        </authorList>
    </citation>
    <scope>NUCLEOTIDE SEQUENCE</scope>
    <source>
        <strain evidence="2">A5-74</strain>
    </source>
</reference>
<sequence length="221" mass="22112">MAGIVSVVGSDSGRMGPFTDTSGVTLVLGAVVVDAAGFEVLDAGALVLGFVVADAEVEGCDVEGSDAAVGSVEDALEGVPLSSTEVLIALDVGALAAVPASPSITPALADVGESGGVALLQEPRTSSRAPRAASTPLAHNRMRIRRRRSGGARRAFIGESPSVGAGPAACCPGTGLREVGMVGPAHRATPGGSVETDPPGELRHGTNELSEPAVPDFRNYY</sequence>
<name>A0AAU8DYS9_9ACTN</name>
<proteinExistence type="predicted"/>
<feature type="region of interest" description="Disordered" evidence="1">
    <location>
        <begin position="184"/>
        <end position="221"/>
    </location>
</feature>
<dbReference type="EMBL" id="CP159218">
    <property type="protein sequence ID" value="XCG66028.1"/>
    <property type="molecule type" value="Genomic_DNA"/>
</dbReference>
<dbReference type="AlphaFoldDB" id="A0AAU8DYS9"/>
<evidence type="ECO:0000256" key="1">
    <source>
        <dbReference type="SAM" id="MobiDB-lite"/>
    </source>
</evidence>
<gene>
    <name evidence="2" type="ORF">ABLG96_19950</name>
</gene>
<organism evidence="2">
    <name type="scientific">Nakamurella sp. A5-74</name>
    <dbReference type="NCBI Taxonomy" id="3158264"/>
    <lineage>
        <taxon>Bacteria</taxon>
        <taxon>Bacillati</taxon>
        <taxon>Actinomycetota</taxon>
        <taxon>Actinomycetes</taxon>
        <taxon>Nakamurellales</taxon>
        <taxon>Nakamurellaceae</taxon>
        <taxon>Nakamurella</taxon>
    </lineage>
</organism>
<dbReference type="RefSeq" id="WP_353651630.1">
    <property type="nucleotide sequence ID" value="NZ_CP159218.1"/>
</dbReference>
<protein>
    <submittedName>
        <fullName evidence="2">Uncharacterized protein</fullName>
    </submittedName>
</protein>
<accession>A0AAU8DYS9</accession>